<evidence type="ECO:0000313" key="1">
    <source>
        <dbReference type="EMBL" id="GGI45819.1"/>
    </source>
</evidence>
<evidence type="ECO:0000313" key="2">
    <source>
        <dbReference type="Proteomes" id="UP000615455"/>
    </source>
</evidence>
<keyword evidence="2" id="KW-1185">Reference proteome</keyword>
<dbReference type="InterPro" id="IPR017850">
    <property type="entry name" value="Alkaline_phosphatase_core_sf"/>
</dbReference>
<organism evidence="1 2">
    <name type="scientific">Paenibacillus marchantiophytorum</name>
    <dbReference type="NCBI Taxonomy" id="1619310"/>
    <lineage>
        <taxon>Bacteria</taxon>
        <taxon>Bacillati</taxon>
        <taxon>Bacillota</taxon>
        <taxon>Bacilli</taxon>
        <taxon>Bacillales</taxon>
        <taxon>Paenibacillaceae</taxon>
        <taxon>Paenibacillus</taxon>
    </lineage>
</organism>
<dbReference type="RefSeq" id="WP_189009648.1">
    <property type="nucleotide sequence ID" value="NZ_BMHE01000005.1"/>
</dbReference>
<dbReference type="PANTHER" id="PTHR43737">
    <property type="entry name" value="BLL7424 PROTEIN"/>
    <property type="match status" value="1"/>
</dbReference>
<comment type="caution">
    <text evidence="1">The sequence shown here is derived from an EMBL/GenBank/DDBJ whole genome shotgun (WGS) entry which is preliminary data.</text>
</comment>
<sequence length="397" mass="43615">MKLSRRDFLIKGTAMFATLGLGEVLLPTGGSIFAQGAEGAGDETLFVSIYLDGGNDGLNTLIPYAQGTYYDARPTLAYKQSDVLALDNQVGLHPKLVNLKKLYDNKKLAIVQGVGYPNPNLSHFHSMDVWRTAQPEKVGKARTTSWISRYIQSSLKPGDTPLTATKIGGIYNVDSYHIFSPDIPVLELNRFKQAFNEIHASNNNMEQLRVIGDHARATMEAAGYIQSKISNYVPGVQYPDLGLANSLQGIVKLMACKTGTRVFTASQGGFDDHHHELYQHAKLLGEVDQSIGAFVEDLDKNGFYNRVAVLVYSEFGRKIKENGNQGTDHGTAQPVFVFGGRVKGGLYGAYPSLTNLDGGDMKCHVDFRSVYSTILESWLKGDTQSVLGKTYENLKIF</sequence>
<dbReference type="InterPro" id="IPR006311">
    <property type="entry name" value="TAT_signal"/>
</dbReference>
<dbReference type="EMBL" id="BMHE01000005">
    <property type="protein sequence ID" value="GGI45819.1"/>
    <property type="molecule type" value="Genomic_DNA"/>
</dbReference>
<proteinExistence type="predicted"/>
<dbReference type="InterPro" id="IPR010869">
    <property type="entry name" value="DUF1501"/>
</dbReference>
<dbReference type="Proteomes" id="UP000615455">
    <property type="component" value="Unassembled WGS sequence"/>
</dbReference>
<dbReference type="PANTHER" id="PTHR43737:SF1">
    <property type="entry name" value="DUF1501 DOMAIN-CONTAINING PROTEIN"/>
    <property type="match status" value="1"/>
</dbReference>
<dbReference type="PROSITE" id="PS51318">
    <property type="entry name" value="TAT"/>
    <property type="match status" value="1"/>
</dbReference>
<dbReference type="SUPFAM" id="SSF53649">
    <property type="entry name" value="Alkaline phosphatase-like"/>
    <property type="match status" value="1"/>
</dbReference>
<dbReference type="Pfam" id="PF07394">
    <property type="entry name" value="DUF1501"/>
    <property type="match status" value="1"/>
</dbReference>
<evidence type="ECO:0008006" key="3">
    <source>
        <dbReference type="Google" id="ProtNLM"/>
    </source>
</evidence>
<reference evidence="2" key="1">
    <citation type="journal article" date="2019" name="Int. J. Syst. Evol. Microbiol.">
        <title>The Global Catalogue of Microorganisms (GCM) 10K type strain sequencing project: providing services to taxonomists for standard genome sequencing and annotation.</title>
        <authorList>
            <consortium name="The Broad Institute Genomics Platform"/>
            <consortium name="The Broad Institute Genome Sequencing Center for Infectious Disease"/>
            <person name="Wu L."/>
            <person name="Ma J."/>
        </authorList>
    </citation>
    <scope>NUCLEOTIDE SEQUENCE [LARGE SCALE GENOMIC DNA]</scope>
    <source>
        <strain evidence="2">CGMCC 1.15043</strain>
    </source>
</reference>
<protein>
    <recommendedName>
        <fullName evidence="3">DUF1501 domain-containing protein</fullName>
    </recommendedName>
</protein>
<gene>
    <name evidence="1" type="ORF">GCM10008018_14030</name>
</gene>
<accession>A0ABQ2BRH5</accession>
<name>A0ABQ2BRH5_9BACL</name>